<dbReference type="SMART" id="SM00448">
    <property type="entry name" value="REC"/>
    <property type="match status" value="1"/>
</dbReference>
<dbReference type="AlphaFoldDB" id="A0A2P8QZM3"/>
<dbReference type="InterPro" id="IPR001867">
    <property type="entry name" value="OmpR/PhoB-type_DNA-bd"/>
</dbReference>
<feature type="domain" description="OmpR/PhoB-type" evidence="9">
    <location>
        <begin position="131"/>
        <end position="230"/>
    </location>
</feature>
<evidence type="ECO:0000256" key="5">
    <source>
        <dbReference type="ARBA" id="ARBA00023163"/>
    </source>
</evidence>
<reference evidence="11" key="1">
    <citation type="submission" date="2017-10" db="EMBL/GenBank/DDBJ databases">
        <title>Campylobacter species from seals.</title>
        <authorList>
            <person name="Gilbert M.J."/>
            <person name="Zomer A.L."/>
            <person name="Timmerman A.J."/>
            <person name="Duim B."/>
            <person name="Wagenaar J.A."/>
        </authorList>
    </citation>
    <scope>NUCLEOTIDE SEQUENCE [LARGE SCALE GENOMIC DNA]</scope>
    <source>
        <strain evidence="11">17S00004-5</strain>
    </source>
</reference>
<dbReference type="OrthoDB" id="165980at2"/>
<evidence type="ECO:0000313" key="11">
    <source>
        <dbReference type="Proteomes" id="UP000240535"/>
    </source>
</evidence>
<dbReference type="GO" id="GO:0000156">
    <property type="term" value="F:phosphorelay response regulator activity"/>
    <property type="evidence" value="ECO:0007669"/>
    <property type="project" value="TreeGrafter"/>
</dbReference>
<dbReference type="PANTHER" id="PTHR48111:SF22">
    <property type="entry name" value="REGULATOR OF RPOS"/>
    <property type="match status" value="1"/>
</dbReference>
<dbReference type="EMBL" id="PDHH01000005">
    <property type="protein sequence ID" value="PSM51691.1"/>
    <property type="molecule type" value="Genomic_DNA"/>
</dbReference>
<feature type="DNA-binding region" description="OmpR/PhoB-type" evidence="7">
    <location>
        <begin position="131"/>
        <end position="230"/>
    </location>
</feature>
<dbReference type="Gene3D" id="3.40.50.2300">
    <property type="match status" value="1"/>
</dbReference>
<dbReference type="SUPFAM" id="SSF46894">
    <property type="entry name" value="C-terminal effector domain of the bipartite response regulators"/>
    <property type="match status" value="1"/>
</dbReference>
<accession>A0A2P8QZM3</accession>
<dbReference type="Proteomes" id="UP000240535">
    <property type="component" value="Unassembled WGS sequence"/>
</dbReference>
<gene>
    <name evidence="10" type="ORF">CQ405_06040</name>
</gene>
<dbReference type="PANTHER" id="PTHR48111">
    <property type="entry name" value="REGULATOR OF RPOS"/>
    <property type="match status" value="1"/>
</dbReference>
<evidence type="ECO:0000256" key="7">
    <source>
        <dbReference type="PROSITE-ProRule" id="PRU01091"/>
    </source>
</evidence>
<feature type="modified residue" description="4-aspartylphosphate" evidence="6">
    <location>
        <position position="52"/>
    </location>
</feature>
<dbReference type="GO" id="GO:0000976">
    <property type="term" value="F:transcription cis-regulatory region binding"/>
    <property type="evidence" value="ECO:0007669"/>
    <property type="project" value="TreeGrafter"/>
</dbReference>
<keyword evidence="4 7" id="KW-0238">DNA-binding</keyword>
<keyword evidence="1 6" id="KW-0597">Phosphoprotein</keyword>
<dbReference type="GO" id="GO:0032993">
    <property type="term" value="C:protein-DNA complex"/>
    <property type="evidence" value="ECO:0007669"/>
    <property type="project" value="TreeGrafter"/>
</dbReference>
<keyword evidence="2" id="KW-0902">Two-component regulatory system</keyword>
<dbReference type="Pfam" id="PF00486">
    <property type="entry name" value="Trans_reg_C"/>
    <property type="match status" value="1"/>
</dbReference>
<evidence type="ECO:0000256" key="3">
    <source>
        <dbReference type="ARBA" id="ARBA00023015"/>
    </source>
</evidence>
<dbReference type="GO" id="GO:0006355">
    <property type="term" value="P:regulation of DNA-templated transcription"/>
    <property type="evidence" value="ECO:0007669"/>
    <property type="project" value="InterPro"/>
</dbReference>
<comment type="caution">
    <text evidence="10">The sequence shown here is derived from an EMBL/GenBank/DDBJ whole genome shotgun (WGS) entry which is preliminary data.</text>
</comment>
<feature type="domain" description="Response regulatory" evidence="8">
    <location>
        <begin position="3"/>
        <end position="116"/>
    </location>
</feature>
<keyword evidence="11" id="KW-1185">Reference proteome</keyword>
<organism evidence="10 11">
    <name type="scientific">Campylobacter blaseri</name>
    <dbReference type="NCBI Taxonomy" id="2042961"/>
    <lineage>
        <taxon>Bacteria</taxon>
        <taxon>Pseudomonadati</taxon>
        <taxon>Campylobacterota</taxon>
        <taxon>Epsilonproteobacteria</taxon>
        <taxon>Campylobacterales</taxon>
        <taxon>Campylobacteraceae</taxon>
        <taxon>Campylobacter</taxon>
    </lineage>
</organism>
<dbReference type="SUPFAM" id="SSF52172">
    <property type="entry name" value="CheY-like"/>
    <property type="match status" value="1"/>
</dbReference>
<proteinExistence type="predicted"/>
<evidence type="ECO:0000313" key="10">
    <source>
        <dbReference type="EMBL" id="PSM51691.1"/>
    </source>
</evidence>
<evidence type="ECO:0000259" key="9">
    <source>
        <dbReference type="PROSITE" id="PS51755"/>
    </source>
</evidence>
<evidence type="ECO:0000259" key="8">
    <source>
        <dbReference type="PROSITE" id="PS50110"/>
    </source>
</evidence>
<dbReference type="InterPro" id="IPR036388">
    <property type="entry name" value="WH-like_DNA-bd_sf"/>
</dbReference>
<dbReference type="Gene3D" id="6.10.250.690">
    <property type="match status" value="1"/>
</dbReference>
<evidence type="ECO:0000256" key="6">
    <source>
        <dbReference type="PROSITE-ProRule" id="PRU00169"/>
    </source>
</evidence>
<keyword evidence="3" id="KW-0805">Transcription regulation</keyword>
<sequence>MKKILMIEDDLELAEILTEFLEQYDMQITVSDDPFLGISKVNLEDYNLVILDLTLPGLDGLEVCKEIRKTNNVPIIISSARHDLTDKINAFDFGADDYLPKPYNPQELLARIRSLIRRNQGMEQNTAKDSKADNKNKDLVLNEFEHIITLKGKPLNLTVAEYDILSYLIKKEGGAISREELIYNCDAISEDSTNKSIDVIIGRIRNKLGENPKNPKYIHAIRGVGYKLMQ</sequence>
<dbReference type="InterPro" id="IPR011006">
    <property type="entry name" value="CheY-like_superfamily"/>
</dbReference>
<evidence type="ECO:0000256" key="4">
    <source>
        <dbReference type="ARBA" id="ARBA00023125"/>
    </source>
</evidence>
<dbReference type="CDD" id="cd00383">
    <property type="entry name" value="trans_reg_C"/>
    <property type="match status" value="1"/>
</dbReference>
<protein>
    <submittedName>
        <fullName evidence="10">DNA-binding response regulator</fullName>
    </submittedName>
</protein>
<dbReference type="SMART" id="SM00862">
    <property type="entry name" value="Trans_reg_C"/>
    <property type="match status" value="1"/>
</dbReference>
<name>A0A2P8QZM3_9BACT</name>
<dbReference type="PROSITE" id="PS50110">
    <property type="entry name" value="RESPONSE_REGULATORY"/>
    <property type="match status" value="1"/>
</dbReference>
<evidence type="ECO:0000256" key="1">
    <source>
        <dbReference type="ARBA" id="ARBA00022553"/>
    </source>
</evidence>
<dbReference type="InterPro" id="IPR016032">
    <property type="entry name" value="Sig_transdc_resp-reg_C-effctor"/>
</dbReference>
<dbReference type="GO" id="GO:0005829">
    <property type="term" value="C:cytosol"/>
    <property type="evidence" value="ECO:0007669"/>
    <property type="project" value="TreeGrafter"/>
</dbReference>
<dbReference type="RefSeq" id="WP_106871720.1">
    <property type="nucleotide sequence ID" value="NZ_CP053841.1"/>
</dbReference>
<keyword evidence="5" id="KW-0804">Transcription</keyword>
<dbReference type="PROSITE" id="PS51755">
    <property type="entry name" value="OMPR_PHOB"/>
    <property type="match status" value="1"/>
</dbReference>
<evidence type="ECO:0000256" key="2">
    <source>
        <dbReference type="ARBA" id="ARBA00023012"/>
    </source>
</evidence>
<dbReference type="InterPro" id="IPR001789">
    <property type="entry name" value="Sig_transdc_resp-reg_receiver"/>
</dbReference>
<dbReference type="Pfam" id="PF00072">
    <property type="entry name" value="Response_reg"/>
    <property type="match status" value="1"/>
</dbReference>
<dbReference type="Gene3D" id="1.10.10.10">
    <property type="entry name" value="Winged helix-like DNA-binding domain superfamily/Winged helix DNA-binding domain"/>
    <property type="match status" value="1"/>
</dbReference>
<dbReference type="InterPro" id="IPR039420">
    <property type="entry name" value="WalR-like"/>
</dbReference>